<dbReference type="Proteomes" id="UP000076532">
    <property type="component" value="Unassembled WGS sequence"/>
</dbReference>
<dbReference type="OrthoDB" id="3259646at2759"/>
<evidence type="ECO:0000313" key="1">
    <source>
        <dbReference type="EMBL" id="KZP27700.1"/>
    </source>
</evidence>
<dbReference type="STRING" id="436010.A0A166QYG9"/>
<reference evidence="1 2" key="1">
    <citation type="journal article" date="2016" name="Mol. Biol. Evol.">
        <title>Comparative Genomics of Early-Diverging Mushroom-Forming Fungi Provides Insights into the Origins of Lignocellulose Decay Capabilities.</title>
        <authorList>
            <person name="Nagy L.G."/>
            <person name="Riley R."/>
            <person name="Tritt A."/>
            <person name="Adam C."/>
            <person name="Daum C."/>
            <person name="Floudas D."/>
            <person name="Sun H."/>
            <person name="Yadav J.S."/>
            <person name="Pangilinan J."/>
            <person name="Larsson K.H."/>
            <person name="Matsuura K."/>
            <person name="Barry K."/>
            <person name="Labutti K."/>
            <person name="Kuo R."/>
            <person name="Ohm R.A."/>
            <person name="Bhattacharya S.S."/>
            <person name="Shirouzu T."/>
            <person name="Yoshinaga Y."/>
            <person name="Martin F.M."/>
            <person name="Grigoriev I.V."/>
            <person name="Hibbett D.S."/>
        </authorList>
    </citation>
    <scope>NUCLEOTIDE SEQUENCE [LARGE SCALE GENOMIC DNA]</scope>
    <source>
        <strain evidence="1 2">CBS 109695</strain>
    </source>
</reference>
<sequence>MATPTNQHVSQTLATASHQHAVALTPDGHPNKPAYISNLRNGYVTRFERLGDLADLENAIASYQQALAIALRMATPTSQPISQTSATAISGALNGSGISLISRIRLRAIEQAVALTPDGHPNKPAYLSNLGSGYRTRFERLGDLADLENSIASHQQAGALTPDGHPNKPAYISKLGSGYLTRFEGLGNLVDLENSIASHQKAVALTPDGHPDKPAYISKLSSAQLSMAAADSNPLPVALSANQSPASSSVFALLRPPATCLLHAPSQTGLKQCTRFGHHECLPVTKFRLIAIEPDVDTYWTLRRRDSGLGLLALRELEPA</sequence>
<dbReference type="InterPro" id="IPR011990">
    <property type="entry name" value="TPR-like_helical_dom_sf"/>
</dbReference>
<organism evidence="1 2">
    <name type="scientific">Athelia psychrophila</name>
    <dbReference type="NCBI Taxonomy" id="1759441"/>
    <lineage>
        <taxon>Eukaryota</taxon>
        <taxon>Fungi</taxon>
        <taxon>Dikarya</taxon>
        <taxon>Basidiomycota</taxon>
        <taxon>Agaricomycotina</taxon>
        <taxon>Agaricomycetes</taxon>
        <taxon>Agaricomycetidae</taxon>
        <taxon>Atheliales</taxon>
        <taxon>Atheliaceae</taxon>
        <taxon>Athelia</taxon>
    </lineage>
</organism>
<dbReference type="AlphaFoldDB" id="A0A166QYG9"/>
<gene>
    <name evidence="1" type="ORF">FIBSPDRAFT_1040008</name>
</gene>
<protein>
    <submittedName>
        <fullName evidence="1">Uncharacterized protein</fullName>
    </submittedName>
</protein>
<name>A0A166QYG9_9AGAM</name>
<dbReference type="EMBL" id="KV417507">
    <property type="protein sequence ID" value="KZP27700.1"/>
    <property type="molecule type" value="Genomic_DNA"/>
</dbReference>
<proteinExistence type="predicted"/>
<accession>A0A166QYG9</accession>
<evidence type="ECO:0000313" key="2">
    <source>
        <dbReference type="Proteomes" id="UP000076532"/>
    </source>
</evidence>
<keyword evidence="2" id="KW-1185">Reference proteome</keyword>
<dbReference type="Gene3D" id="1.25.40.10">
    <property type="entry name" value="Tetratricopeptide repeat domain"/>
    <property type="match status" value="1"/>
</dbReference>